<dbReference type="EMBL" id="CANHGI010000001">
    <property type="protein sequence ID" value="CAI5437922.1"/>
    <property type="molecule type" value="Genomic_DNA"/>
</dbReference>
<dbReference type="GO" id="GO:0003682">
    <property type="term" value="F:chromatin binding"/>
    <property type="evidence" value="ECO:0007669"/>
    <property type="project" value="TreeGrafter"/>
</dbReference>
<sequence length="634" mass="72185">MVISLSQITGKDAQLALIWRLATMRNSKLGTINKRNVMQHDVRSSCKAIVSMIEKSQANRELLSLYIMAQLVYGTTVLFSRQVQYLFIDANELVAAVKNHYLINMPKKEVKKRKGKNVEENDEDFQTPRKRSKKKISDDDDLDLDCSPKLLLSQARPDLITLREQLPVASNLFDVNLVDDLVPISDADFNNMYQPMSLTFTDYQKSSGTGENNNDNPIEEIRNANSFLDENLLPIQPPDVEFLQQAITTPVKNRSDDGRMMPAPGLEDILSMGFENFRKPISNDSMDLEEELEHLKQMNHQREDQPFIPPSTPEIVARPASFELSDLTPSELMKQTPLRTPAKRGRKCGDTQITHTEMREMQNDYDSLLQTSEKYRVKIKKSYELSLKELMDPKPIVNKYNTLAPEIAEMYRSILEKPAKFDPNMGTWIDDKVESDDEDGEISTAKSRPNLPMVELDMENLKFLATPIKVQQTPPETPRRNANDLQLDEIPQISPLFATPLRSIPDIDYGNQTRFSDSLNKIQSPLNSQGPSPNDIPGSEIREKIVKACEYRAPFPAALDDVLNYDDGKRIAARTFYVLLEMTKERIINVPVQEEPFGTIKFNLRTEDTEDDDIEDIVSSQENNKAFIASSENS</sequence>
<evidence type="ECO:0000259" key="4">
    <source>
        <dbReference type="Pfam" id="PF04825"/>
    </source>
</evidence>
<reference evidence="5" key="1">
    <citation type="submission" date="2022-11" db="EMBL/GenBank/DDBJ databases">
        <authorList>
            <person name="Kikuchi T."/>
        </authorList>
    </citation>
    <scope>NUCLEOTIDE SEQUENCE</scope>
    <source>
        <strain evidence="5">PS1010</strain>
    </source>
</reference>
<dbReference type="InterPro" id="IPR039781">
    <property type="entry name" value="Rad21/Rec8-like"/>
</dbReference>
<dbReference type="InterPro" id="IPR006910">
    <property type="entry name" value="Rad21_Rec8_N"/>
</dbReference>
<gene>
    <name evidence="5" type="ORF">CAMP_LOCUS559</name>
</gene>
<feature type="region of interest" description="Disordered" evidence="3">
    <location>
        <begin position="112"/>
        <end position="140"/>
    </location>
</feature>
<dbReference type="GO" id="GO:0030893">
    <property type="term" value="C:meiotic cohesin complex"/>
    <property type="evidence" value="ECO:0007669"/>
    <property type="project" value="TreeGrafter"/>
</dbReference>
<dbReference type="GO" id="GO:0051177">
    <property type="term" value="P:meiotic sister chromatid cohesion"/>
    <property type="evidence" value="ECO:0007669"/>
    <property type="project" value="TreeGrafter"/>
</dbReference>
<evidence type="ECO:0000256" key="1">
    <source>
        <dbReference type="ARBA" id="ARBA00004123"/>
    </source>
</evidence>
<comment type="subcellular location">
    <subcellularLocation>
        <location evidence="1">Nucleus</location>
    </subcellularLocation>
</comment>
<dbReference type="Pfam" id="PF04825">
    <property type="entry name" value="Rad21_Rec8_N"/>
    <property type="match status" value="1"/>
</dbReference>
<dbReference type="AlphaFoldDB" id="A0A9P1I493"/>
<evidence type="ECO:0000313" key="5">
    <source>
        <dbReference type="EMBL" id="CAI5437922.1"/>
    </source>
</evidence>
<organism evidence="5 6">
    <name type="scientific">Caenorhabditis angaria</name>
    <dbReference type="NCBI Taxonomy" id="860376"/>
    <lineage>
        <taxon>Eukaryota</taxon>
        <taxon>Metazoa</taxon>
        <taxon>Ecdysozoa</taxon>
        <taxon>Nematoda</taxon>
        <taxon>Chromadorea</taxon>
        <taxon>Rhabditida</taxon>
        <taxon>Rhabditina</taxon>
        <taxon>Rhabditomorpha</taxon>
        <taxon>Rhabditoidea</taxon>
        <taxon>Rhabditidae</taxon>
        <taxon>Peloderinae</taxon>
        <taxon>Caenorhabditis</taxon>
    </lineage>
</organism>
<feature type="domain" description="Rad21/Rec8-like protein N-terminal" evidence="4">
    <location>
        <begin position="6"/>
        <end position="113"/>
    </location>
</feature>
<dbReference type="GO" id="GO:0006302">
    <property type="term" value="P:double-strand break repair"/>
    <property type="evidence" value="ECO:0007669"/>
    <property type="project" value="TreeGrafter"/>
</dbReference>
<dbReference type="Proteomes" id="UP001152747">
    <property type="component" value="Unassembled WGS sequence"/>
</dbReference>
<keyword evidence="2" id="KW-0539">Nucleus</keyword>
<evidence type="ECO:0000256" key="3">
    <source>
        <dbReference type="SAM" id="MobiDB-lite"/>
    </source>
</evidence>
<evidence type="ECO:0000313" key="6">
    <source>
        <dbReference type="Proteomes" id="UP001152747"/>
    </source>
</evidence>
<evidence type="ECO:0000256" key="2">
    <source>
        <dbReference type="ARBA" id="ARBA00023242"/>
    </source>
</evidence>
<proteinExistence type="predicted"/>
<dbReference type="GO" id="GO:0005634">
    <property type="term" value="C:nucleus"/>
    <property type="evidence" value="ECO:0007669"/>
    <property type="project" value="UniProtKB-SubCell"/>
</dbReference>
<name>A0A9P1I493_9PELO</name>
<dbReference type="PANTHER" id="PTHR12585:SF27">
    <property type="entry name" value="MEIOTIC RECOMBINATION PROTEIN REC8 HOMOLOG"/>
    <property type="match status" value="1"/>
</dbReference>
<accession>A0A9P1I493</accession>
<dbReference type="OrthoDB" id="5821694at2759"/>
<dbReference type="PANTHER" id="PTHR12585">
    <property type="entry name" value="SCC1 / RAD21 FAMILY MEMBER"/>
    <property type="match status" value="1"/>
</dbReference>
<protein>
    <recommendedName>
        <fullName evidence="4">Rad21/Rec8-like protein N-terminal domain-containing protein</fullName>
    </recommendedName>
</protein>
<comment type="caution">
    <text evidence="5">The sequence shown here is derived from an EMBL/GenBank/DDBJ whole genome shotgun (WGS) entry which is preliminary data.</text>
</comment>
<keyword evidence="6" id="KW-1185">Reference proteome</keyword>